<sequence length="518" mass="58209">MVNKRRILSILCILALLIGSLAGCGQSGEQAATDEGTVKDTLVVATSYDAKTLDPHTTNDIASSSVMAQIYENLLTLDDNNELVGQLAEKWEKLDDKTYKFYLKKGVKFHNGEEFKASDVKFSLLRALNKEGSAVKHVVGEIDPDQIKIEDDYTIVVGLKRPFSVFLTYITHIGGGVMLNEKAVTEAGDDYGMNPVGTGPYKFKSWVKGDNIVLERFDEHRNIKPKFKEIVLRAIPEATSRTIELESGGVDIAYNIVPTDVPRVDENPDLELLRKVNLSTQYLGFNCEKEPFNDVKVRKAIGLALSTKPMVESVFRGVGKPAMGPIGPGAKYFNKDLHIPERNIEEAKKLLEEAGYPEGFSTEVWTNDRKERIDMATIMQSQLKEIGIDLKIQVLEWSAYLEGLKNSRQSLYIVGWTMSAPDPDMGLYPLFHSSMKGSNNFSYFGDEEIDKMLEDGRILEDSAERQELYYTIQEKIVEKAPWVFLQNGEEVVGTRKNIKGFKPSPMGYHILYNAYIEE</sequence>
<keyword evidence="8" id="KW-1185">Reference proteome</keyword>
<gene>
    <name evidence="7" type="ORF">CCE28_14825</name>
</gene>
<comment type="subcellular location">
    <subcellularLocation>
        <location evidence="1">Cell membrane</location>
        <topology evidence="1">Lipid-anchor</topology>
    </subcellularLocation>
</comment>
<dbReference type="GO" id="GO:1904680">
    <property type="term" value="F:peptide transmembrane transporter activity"/>
    <property type="evidence" value="ECO:0007669"/>
    <property type="project" value="TreeGrafter"/>
</dbReference>
<evidence type="ECO:0000256" key="2">
    <source>
        <dbReference type="ARBA" id="ARBA00005695"/>
    </source>
</evidence>
<dbReference type="Pfam" id="PF00496">
    <property type="entry name" value="SBP_bac_5"/>
    <property type="match status" value="1"/>
</dbReference>
<evidence type="ECO:0000259" key="6">
    <source>
        <dbReference type="Pfam" id="PF00496"/>
    </source>
</evidence>
<comment type="similarity">
    <text evidence="2">Belongs to the bacterial solute-binding protein 5 family.</text>
</comment>
<feature type="signal peptide" evidence="5">
    <location>
        <begin position="1"/>
        <end position="22"/>
    </location>
</feature>
<feature type="chain" id="PRO_5038414846" description="Solute-binding protein family 5 domain-containing protein" evidence="5">
    <location>
        <begin position="23"/>
        <end position="518"/>
    </location>
</feature>
<dbReference type="Gene3D" id="3.40.190.10">
    <property type="entry name" value="Periplasmic binding protein-like II"/>
    <property type="match status" value="1"/>
</dbReference>
<name>A0A267MG86_9FIRM</name>
<feature type="domain" description="Solute-binding protein family 5" evidence="6">
    <location>
        <begin position="82"/>
        <end position="435"/>
    </location>
</feature>
<dbReference type="InterPro" id="IPR000914">
    <property type="entry name" value="SBP_5_dom"/>
</dbReference>
<dbReference type="AlphaFoldDB" id="A0A267MG86"/>
<dbReference type="GO" id="GO:0015833">
    <property type="term" value="P:peptide transport"/>
    <property type="evidence" value="ECO:0007669"/>
    <property type="project" value="TreeGrafter"/>
</dbReference>
<comment type="caution">
    <text evidence="7">The sequence shown here is derived from an EMBL/GenBank/DDBJ whole genome shotgun (WGS) entry which is preliminary data.</text>
</comment>
<dbReference type="Proteomes" id="UP000216024">
    <property type="component" value="Unassembled WGS sequence"/>
</dbReference>
<dbReference type="Gene3D" id="3.90.76.10">
    <property type="entry name" value="Dipeptide-binding Protein, Domain 1"/>
    <property type="match status" value="1"/>
</dbReference>
<dbReference type="OrthoDB" id="9772924at2"/>
<evidence type="ECO:0000256" key="4">
    <source>
        <dbReference type="ARBA" id="ARBA00022729"/>
    </source>
</evidence>
<evidence type="ECO:0000256" key="5">
    <source>
        <dbReference type="SAM" id="SignalP"/>
    </source>
</evidence>
<evidence type="ECO:0000313" key="7">
    <source>
        <dbReference type="EMBL" id="PAB58566.1"/>
    </source>
</evidence>
<dbReference type="GO" id="GO:0042597">
    <property type="term" value="C:periplasmic space"/>
    <property type="evidence" value="ECO:0007669"/>
    <property type="project" value="UniProtKB-ARBA"/>
</dbReference>
<accession>A0A267MG86</accession>
<evidence type="ECO:0000313" key="8">
    <source>
        <dbReference type="Proteomes" id="UP000216024"/>
    </source>
</evidence>
<dbReference type="InterPro" id="IPR039424">
    <property type="entry name" value="SBP_5"/>
</dbReference>
<dbReference type="GO" id="GO:0043190">
    <property type="term" value="C:ATP-binding cassette (ABC) transporter complex"/>
    <property type="evidence" value="ECO:0007669"/>
    <property type="project" value="InterPro"/>
</dbReference>
<keyword evidence="4 5" id="KW-0732">Signal</keyword>
<dbReference type="PROSITE" id="PS01040">
    <property type="entry name" value="SBP_BACTERIAL_5"/>
    <property type="match status" value="1"/>
</dbReference>
<keyword evidence="3" id="KW-0813">Transport</keyword>
<dbReference type="Gene3D" id="3.10.105.10">
    <property type="entry name" value="Dipeptide-binding Protein, Domain 3"/>
    <property type="match status" value="1"/>
</dbReference>
<dbReference type="InterPro" id="IPR023765">
    <property type="entry name" value="SBP_5_CS"/>
</dbReference>
<proteinExistence type="inferred from homology"/>
<evidence type="ECO:0000256" key="1">
    <source>
        <dbReference type="ARBA" id="ARBA00004193"/>
    </source>
</evidence>
<dbReference type="PANTHER" id="PTHR30290:SF9">
    <property type="entry name" value="OLIGOPEPTIDE-BINDING PROTEIN APPA"/>
    <property type="match status" value="1"/>
</dbReference>
<dbReference type="PANTHER" id="PTHR30290">
    <property type="entry name" value="PERIPLASMIC BINDING COMPONENT OF ABC TRANSPORTER"/>
    <property type="match status" value="1"/>
</dbReference>
<dbReference type="EMBL" id="NIBG01000014">
    <property type="protein sequence ID" value="PAB58566.1"/>
    <property type="molecule type" value="Genomic_DNA"/>
</dbReference>
<reference evidence="7 8" key="1">
    <citation type="submission" date="2017-06" db="EMBL/GenBank/DDBJ databases">
        <title>Draft genome sequence of anaerobic fermentative bacterium Anaeromicrobium sediminis DY2726D isolated from West Pacific Ocean sediments.</title>
        <authorList>
            <person name="Zeng X."/>
        </authorList>
    </citation>
    <scope>NUCLEOTIDE SEQUENCE [LARGE SCALE GENOMIC DNA]</scope>
    <source>
        <strain evidence="7 8">DY2726D</strain>
    </source>
</reference>
<dbReference type="PIRSF" id="PIRSF002741">
    <property type="entry name" value="MppA"/>
    <property type="match status" value="1"/>
</dbReference>
<dbReference type="RefSeq" id="WP_095134509.1">
    <property type="nucleotide sequence ID" value="NZ_NIBG01000014.1"/>
</dbReference>
<dbReference type="InterPro" id="IPR030678">
    <property type="entry name" value="Peptide/Ni-bd"/>
</dbReference>
<dbReference type="PROSITE" id="PS51257">
    <property type="entry name" value="PROKAR_LIPOPROTEIN"/>
    <property type="match status" value="1"/>
</dbReference>
<dbReference type="SUPFAM" id="SSF53850">
    <property type="entry name" value="Periplasmic binding protein-like II"/>
    <property type="match status" value="1"/>
</dbReference>
<evidence type="ECO:0000256" key="3">
    <source>
        <dbReference type="ARBA" id="ARBA00022448"/>
    </source>
</evidence>
<protein>
    <recommendedName>
        <fullName evidence="6">Solute-binding protein family 5 domain-containing protein</fullName>
    </recommendedName>
</protein>
<organism evidence="7 8">
    <name type="scientific">Anaeromicrobium sediminis</name>
    <dbReference type="NCBI Taxonomy" id="1478221"/>
    <lineage>
        <taxon>Bacteria</taxon>
        <taxon>Bacillati</taxon>
        <taxon>Bacillota</taxon>
        <taxon>Clostridia</taxon>
        <taxon>Peptostreptococcales</taxon>
        <taxon>Thermotaleaceae</taxon>
        <taxon>Anaeromicrobium</taxon>
    </lineage>
</organism>